<name>A0A3B3D1F2_ORYME</name>
<feature type="domain" description="Fork-head" evidence="12">
    <location>
        <begin position="456"/>
        <end position="529"/>
    </location>
</feature>
<dbReference type="Gene3D" id="1.20.5.340">
    <property type="match status" value="1"/>
</dbReference>
<dbReference type="InterPro" id="IPR050998">
    <property type="entry name" value="FOXP"/>
</dbReference>
<evidence type="ECO:0000256" key="1">
    <source>
        <dbReference type="ARBA" id="ARBA00004123"/>
    </source>
</evidence>
<dbReference type="RefSeq" id="XP_024125782.1">
    <property type="nucleotide sequence ID" value="XM_024270014.2"/>
</dbReference>
<dbReference type="RefSeq" id="XP_024125784.1">
    <property type="nucleotide sequence ID" value="XM_024270016.2"/>
</dbReference>
<evidence type="ECO:0000313" key="14">
    <source>
        <dbReference type="Proteomes" id="UP000261560"/>
    </source>
</evidence>
<dbReference type="PROSITE" id="PS50039">
    <property type="entry name" value="FORK_HEAD_3"/>
    <property type="match status" value="1"/>
</dbReference>
<dbReference type="PaxDb" id="30732-ENSOMEP00000023370"/>
<proteinExistence type="predicted"/>
<reference evidence="13" key="2">
    <citation type="submission" date="2025-09" db="UniProtKB">
        <authorList>
            <consortium name="Ensembl"/>
        </authorList>
    </citation>
    <scope>IDENTIFICATION</scope>
</reference>
<dbReference type="Ensembl" id="ENSOMET00000012423.1">
    <property type="protein sequence ID" value="ENSOMEP00000023370.1"/>
    <property type="gene ID" value="ENSOMEG00000003447.1"/>
</dbReference>
<evidence type="ECO:0000259" key="12">
    <source>
        <dbReference type="PROSITE" id="PS50039"/>
    </source>
</evidence>
<keyword evidence="7 10" id="KW-0238">DNA-binding</keyword>
<reference evidence="13" key="1">
    <citation type="submission" date="2025-08" db="UniProtKB">
        <authorList>
            <consortium name="Ensembl"/>
        </authorList>
    </citation>
    <scope>IDENTIFICATION</scope>
</reference>
<dbReference type="GO" id="GO:0005634">
    <property type="term" value="C:nucleus"/>
    <property type="evidence" value="ECO:0007669"/>
    <property type="project" value="UniProtKB-SubCell"/>
</dbReference>
<keyword evidence="4" id="KW-0863">Zinc-finger</keyword>
<evidence type="ECO:0000256" key="7">
    <source>
        <dbReference type="ARBA" id="ARBA00023125"/>
    </source>
</evidence>
<evidence type="ECO:0000256" key="3">
    <source>
        <dbReference type="ARBA" id="ARBA00022723"/>
    </source>
</evidence>
<evidence type="ECO:0000256" key="9">
    <source>
        <dbReference type="ARBA" id="ARBA00023242"/>
    </source>
</evidence>
<feature type="compositionally biased region" description="Polar residues" evidence="11">
    <location>
        <begin position="604"/>
        <end position="614"/>
    </location>
</feature>
<evidence type="ECO:0000256" key="6">
    <source>
        <dbReference type="ARBA" id="ARBA00023015"/>
    </source>
</evidence>
<feature type="region of interest" description="Disordered" evidence="11">
    <location>
        <begin position="600"/>
        <end position="665"/>
    </location>
</feature>
<dbReference type="RefSeq" id="XP_036068002.1">
    <property type="nucleotide sequence ID" value="XM_036212109.1"/>
</dbReference>
<dbReference type="STRING" id="30732.ENSOMEP00000023370"/>
<dbReference type="RefSeq" id="XP_036068005.1">
    <property type="nucleotide sequence ID" value="XM_036212112.1"/>
</dbReference>
<dbReference type="CDD" id="cd20065">
    <property type="entry name" value="FH_FOXP2"/>
    <property type="match status" value="1"/>
</dbReference>
<dbReference type="RefSeq" id="XP_036068003.1">
    <property type="nucleotide sequence ID" value="XM_036212110.1"/>
</dbReference>
<dbReference type="Pfam" id="PF00250">
    <property type="entry name" value="Forkhead"/>
    <property type="match status" value="1"/>
</dbReference>
<keyword evidence="2" id="KW-0678">Repressor</keyword>
<dbReference type="InterPro" id="IPR001766">
    <property type="entry name" value="Fork_head_dom"/>
</dbReference>
<dbReference type="PANTHER" id="PTHR45796:SF3">
    <property type="entry name" value="FORKHEAD BOX PROTEIN P1"/>
    <property type="match status" value="1"/>
</dbReference>
<feature type="region of interest" description="Disordered" evidence="11">
    <location>
        <begin position="1"/>
        <end position="41"/>
    </location>
</feature>
<dbReference type="Proteomes" id="UP000261560">
    <property type="component" value="Unplaced"/>
</dbReference>
<dbReference type="OrthoDB" id="5830876at2759"/>
<feature type="compositionally biased region" description="Polar residues" evidence="11">
    <location>
        <begin position="262"/>
        <end position="273"/>
    </location>
</feature>
<dbReference type="AlphaFoldDB" id="A0A3B3D1F2"/>
<dbReference type="GeneTree" id="ENSGT00940000165920"/>
<keyword evidence="14" id="KW-1185">Reference proteome</keyword>
<accession>A0A3B3D1F2</accession>
<evidence type="ECO:0000256" key="4">
    <source>
        <dbReference type="ARBA" id="ARBA00022771"/>
    </source>
</evidence>
<dbReference type="GO" id="GO:0001227">
    <property type="term" value="F:DNA-binding transcription repressor activity, RNA polymerase II-specific"/>
    <property type="evidence" value="ECO:0007669"/>
    <property type="project" value="TreeGrafter"/>
</dbReference>
<dbReference type="PROSITE" id="PS00658">
    <property type="entry name" value="FORK_HEAD_2"/>
    <property type="match status" value="1"/>
</dbReference>
<keyword evidence="6" id="KW-0805">Transcription regulation</keyword>
<keyword evidence="8" id="KW-0804">Transcription</keyword>
<keyword evidence="5" id="KW-0862">Zinc</keyword>
<feature type="region of interest" description="Disordered" evidence="11">
    <location>
        <begin position="65"/>
        <end position="85"/>
    </location>
</feature>
<dbReference type="SUPFAM" id="SSF46785">
    <property type="entry name" value="Winged helix' DNA-binding domain"/>
    <property type="match status" value="1"/>
</dbReference>
<dbReference type="GO" id="GO:0008270">
    <property type="term" value="F:zinc ion binding"/>
    <property type="evidence" value="ECO:0007669"/>
    <property type="project" value="UniProtKB-KW"/>
</dbReference>
<feature type="compositionally biased region" description="Polar residues" evidence="11">
    <location>
        <begin position="411"/>
        <end position="421"/>
    </location>
</feature>
<evidence type="ECO:0000256" key="5">
    <source>
        <dbReference type="ARBA" id="ARBA00022833"/>
    </source>
</evidence>
<comment type="subcellular location">
    <subcellularLocation>
        <location evidence="1 10">Nucleus</location>
    </subcellularLocation>
</comment>
<protein>
    <submittedName>
        <fullName evidence="13">Forkhead box P1b</fullName>
    </submittedName>
</protein>
<dbReference type="Gene3D" id="1.10.10.10">
    <property type="entry name" value="Winged helix-like DNA-binding domain superfamily/Winged helix DNA-binding domain"/>
    <property type="match status" value="1"/>
</dbReference>
<dbReference type="PANTHER" id="PTHR45796">
    <property type="entry name" value="FORKHEAD BOX P, ISOFORM C"/>
    <property type="match status" value="1"/>
</dbReference>
<feature type="region of interest" description="Disordered" evidence="11">
    <location>
        <begin position="381"/>
        <end position="421"/>
    </location>
</feature>
<evidence type="ECO:0000256" key="2">
    <source>
        <dbReference type="ARBA" id="ARBA00022491"/>
    </source>
</evidence>
<dbReference type="InterPro" id="IPR047412">
    <property type="entry name" value="FH_FOXP1_P2"/>
</dbReference>
<dbReference type="RefSeq" id="XP_036068004.1">
    <property type="nucleotide sequence ID" value="XM_036212111.1"/>
</dbReference>
<feature type="region of interest" description="Disordered" evidence="11">
    <location>
        <begin position="240"/>
        <end position="289"/>
    </location>
</feature>
<feature type="compositionally biased region" description="Low complexity" evidence="11">
    <location>
        <begin position="395"/>
        <end position="410"/>
    </location>
</feature>
<dbReference type="CTD" id="569047"/>
<dbReference type="PRINTS" id="PR00053">
    <property type="entry name" value="FORKHEAD"/>
</dbReference>
<organism evidence="13 14">
    <name type="scientific">Oryzias melastigma</name>
    <name type="common">Marine medaka</name>
    <dbReference type="NCBI Taxonomy" id="30732"/>
    <lineage>
        <taxon>Eukaryota</taxon>
        <taxon>Metazoa</taxon>
        <taxon>Chordata</taxon>
        <taxon>Craniata</taxon>
        <taxon>Vertebrata</taxon>
        <taxon>Euteleostomi</taxon>
        <taxon>Actinopterygii</taxon>
        <taxon>Neopterygii</taxon>
        <taxon>Teleostei</taxon>
        <taxon>Neoteleostei</taxon>
        <taxon>Acanthomorphata</taxon>
        <taxon>Ovalentaria</taxon>
        <taxon>Atherinomorphae</taxon>
        <taxon>Beloniformes</taxon>
        <taxon>Adrianichthyidae</taxon>
        <taxon>Oryziinae</taxon>
        <taxon>Oryzias</taxon>
    </lineage>
</organism>
<evidence type="ECO:0000256" key="11">
    <source>
        <dbReference type="SAM" id="MobiDB-lite"/>
    </source>
</evidence>
<evidence type="ECO:0000256" key="8">
    <source>
        <dbReference type="ARBA" id="ARBA00023163"/>
    </source>
</evidence>
<dbReference type="FunFam" id="1.10.10.10:FF:000010">
    <property type="entry name" value="Forkhead box P2 isoform B"/>
    <property type="match status" value="1"/>
</dbReference>
<dbReference type="RefSeq" id="XP_036068001.1">
    <property type="nucleotide sequence ID" value="XM_036212108.1"/>
</dbReference>
<sequence length="665" mass="74075">MMDSGMEVMANGPADQNGRASVEGALKDGRPGSATPSGDVAGSDLLHLQQQQVLQAARLILLQHQPQSHQPQPQPNSGHKSPKAIDKEQRLQVSVAMMTPQVITPQQMQQILQQQVLSPQQLQVLLQQQQALMLQQQQLQEFYKKQQEQLHLQLLQQQQHAGGKQAKEQQVSAQQLAFQQQLLQVHQVQQQHLLSLQRQGLLTIQPGQTGLPVASLTQGMIPAELQQLWKEVTNAHVKEEHNSTNGHRGLDLSSPAPPKNPLLNQHGSTNGQYMSHKREGSVQDECSPSSHPLYGHGVCKWPGCEAVFEDFQSFLKHLNHEHALDDRSTAQCRVQMQVVQQLELQLAKDKERLQAMMTHLHVKSTEPKAPPQPLNLVSSVTLSKSAPESSPPLSLPHTPTTPTAPLTPLSQTHSVITPNSLHNVGPIRRRYSEKYNMPISPDISQNKEFYMNADVRPPFTYASLIRQAILESPEKQLTLNEIYNWFTRMFAYFRRNAATWKNAVRHNLSLHKCFVRVENVKGAVWTVDEIEFQKRRPQKISGSPALVKNLQSSLGYGPNLSAAFQASVAENNIPLYTTASIGSPTLNCLANAIREEMNGAMEHGNSNGSDSSPGRSPLPAMHHISVKEEPLDPEDHDGPLSLVTTGNHSPDFDPHRDYDEEQSMM</sequence>
<dbReference type="OMA" id="HEEHSHN"/>
<dbReference type="InterPro" id="IPR036388">
    <property type="entry name" value="WH-like_DNA-bd_sf"/>
</dbReference>
<dbReference type="InterPro" id="IPR032354">
    <property type="entry name" value="FOXP-CC"/>
</dbReference>
<dbReference type="Pfam" id="PF16159">
    <property type="entry name" value="FOXP-CC"/>
    <property type="match status" value="1"/>
</dbReference>
<dbReference type="KEGG" id="oml:112145023"/>
<feature type="DNA-binding region" description="Fork-head" evidence="10">
    <location>
        <begin position="456"/>
        <end position="529"/>
    </location>
</feature>
<dbReference type="GO" id="GO:0000978">
    <property type="term" value="F:RNA polymerase II cis-regulatory region sequence-specific DNA binding"/>
    <property type="evidence" value="ECO:0007669"/>
    <property type="project" value="TreeGrafter"/>
</dbReference>
<dbReference type="GeneID" id="112145023"/>
<dbReference type="InterPro" id="IPR036390">
    <property type="entry name" value="WH_DNA-bd_sf"/>
</dbReference>
<keyword evidence="9 10" id="KW-0539">Nucleus</keyword>
<dbReference type="InterPro" id="IPR030456">
    <property type="entry name" value="TF_fork_head_CS_2"/>
</dbReference>
<dbReference type="RefSeq" id="XP_024125783.1">
    <property type="nucleotide sequence ID" value="XM_024270015.2"/>
</dbReference>
<evidence type="ECO:0000256" key="10">
    <source>
        <dbReference type="PROSITE-ProRule" id="PRU00089"/>
    </source>
</evidence>
<evidence type="ECO:0000313" key="13">
    <source>
        <dbReference type="Ensembl" id="ENSOMEP00000023370.1"/>
    </source>
</evidence>
<dbReference type="SMART" id="SM00339">
    <property type="entry name" value="FH"/>
    <property type="match status" value="1"/>
</dbReference>
<dbReference type="FunFam" id="1.20.5.340:FF:000005">
    <property type="entry name" value="Forkhead box P1, isoform CRA_f"/>
    <property type="match status" value="1"/>
</dbReference>
<keyword evidence="3" id="KW-0479">Metal-binding</keyword>